<reference evidence="1 2" key="1">
    <citation type="submission" date="2017-05" db="EMBL/GenBank/DDBJ databases">
        <title>Genome Sequence of Loktanella vestfoldensis Strain SMR4r Isolated from a Culture of the Diatom Skeletonema marinoi.</title>
        <authorList>
            <person name="Topel M."/>
            <person name="Pinder M.I.M."/>
            <person name="Johansson O.N."/>
            <person name="Kourtchenko O."/>
            <person name="Godhe A."/>
            <person name="Clarke A.K."/>
        </authorList>
    </citation>
    <scope>NUCLEOTIDE SEQUENCE [LARGE SCALE GENOMIC DNA]</scope>
    <source>
        <strain evidence="1 2">SMR4r</strain>
    </source>
</reference>
<keyword evidence="2" id="KW-1185">Reference proteome</keyword>
<dbReference type="OrthoDB" id="9133899at2"/>
<dbReference type="KEGG" id="lvs:LOKVESSMR4R_03865"/>
<proteinExistence type="predicted"/>
<sequence length="60" mass="6852">MSDVLQFYKDAKCSSYWLRQAISDLEKRDPLDALCDAEKLVAAMHERWFAAVKDKDGTNG</sequence>
<name>A0A1Y0EI46_9RHOB</name>
<dbReference type="Proteomes" id="UP000195273">
    <property type="component" value="Chromosome"/>
</dbReference>
<dbReference type="RefSeq" id="WP_087212212.1">
    <property type="nucleotide sequence ID" value="NZ_CP021431.1"/>
</dbReference>
<dbReference type="AlphaFoldDB" id="A0A1Y0EI46"/>
<organism evidence="1 2">
    <name type="scientific">Yoonia vestfoldensis</name>
    <dbReference type="NCBI Taxonomy" id="245188"/>
    <lineage>
        <taxon>Bacteria</taxon>
        <taxon>Pseudomonadati</taxon>
        <taxon>Pseudomonadota</taxon>
        <taxon>Alphaproteobacteria</taxon>
        <taxon>Rhodobacterales</taxon>
        <taxon>Paracoccaceae</taxon>
        <taxon>Yoonia</taxon>
    </lineage>
</organism>
<evidence type="ECO:0000313" key="2">
    <source>
        <dbReference type="Proteomes" id="UP000195273"/>
    </source>
</evidence>
<accession>A0A1Y0EI46</accession>
<evidence type="ECO:0000313" key="1">
    <source>
        <dbReference type="EMBL" id="ARU03130.1"/>
    </source>
</evidence>
<gene>
    <name evidence="1" type="ORF">LOKVESSMR4R_03865</name>
</gene>
<protein>
    <submittedName>
        <fullName evidence="1">Uncharacterized protein</fullName>
    </submittedName>
</protein>
<dbReference type="EMBL" id="CP021431">
    <property type="protein sequence ID" value="ARU03130.1"/>
    <property type="molecule type" value="Genomic_DNA"/>
</dbReference>